<dbReference type="EMBL" id="OU015566">
    <property type="protein sequence ID" value="CAG5103998.1"/>
    <property type="molecule type" value="Genomic_DNA"/>
</dbReference>
<gene>
    <name evidence="2" type="ORF">OKIOD_LOCUS9802</name>
</gene>
<reference evidence="2 3" key="1">
    <citation type="submission" date="2021-04" db="EMBL/GenBank/DDBJ databases">
        <authorList>
            <person name="Bliznina A."/>
        </authorList>
    </citation>
    <scope>NUCLEOTIDE SEQUENCE [LARGE SCALE GENOMIC DNA]</scope>
</reference>
<evidence type="ECO:0000313" key="3">
    <source>
        <dbReference type="Proteomes" id="UP001158576"/>
    </source>
</evidence>
<evidence type="ECO:0000256" key="1">
    <source>
        <dbReference type="SAM" id="Phobius"/>
    </source>
</evidence>
<protein>
    <submittedName>
        <fullName evidence="2">Oidioi.mRNA.OKI2018_I69.chr1.g1037.t1.cds</fullName>
    </submittedName>
</protein>
<proteinExistence type="predicted"/>
<feature type="transmembrane region" description="Helical" evidence="1">
    <location>
        <begin position="12"/>
        <end position="29"/>
    </location>
</feature>
<name>A0ABN7SR09_OIKDI</name>
<evidence type="ECO:0000313" key="2">
    <source>
        <dbReference type="EMBL" id="CAG5103998.1"/>
    </source>
</evidence>
<keyword evidence="1" id="KW-0812">Transmembrane</keyword>
<organism evidence="2 3">
    <name type="scientific">Oikopleura dioica</name>
    <name type="common">Tunicate</name>
    <dbReference type="NCBI Taxonomy" id="34765"/>
    <lineage>
        <taxon>Eukaryota</taxon>
        <taxon>Metazoa</taxon>
        <taxon>Chordata</taxon>
        <taxon>Tunicata</taxon>
        <taxon>Appendicularia</taxon>
        <taxon>Copelata</taxon>
        <taxon>Oikopleuridae</taxon>
        <taxon>Oikopleura</taxon>
    </lineage>
</organism>
<accession>A0ABN7SR09</accession>
<dbReference type="Proteomes" id="UP001158576">
    <property type="component" value="Chromosome 1"/>
</dbReference>
<keyword evidence="1" id="KW-1133">Transmembrane helix</keyword>
<keyword evidence="1" id="KW-0472">Membrane</keyword>
<sequence>MGFWDIPNLKLYGILTALFIPFLIVKIWTDLKSKFGILIFLKFNDRSKIGEALVEMRKCFQKGSCVIFREYKQIKIEKYEFLRDVSKYKSFSHILWLHCESESHLDYILPKIEQRLNNDPVVAKSKTMKLKDIGLAHLFDTITLGVFNKKKTSERFLRFYSPHVRYGDWSNRDWFNILSLMYTSGMERISRIQGFAEYKMLQERFPTPSGGLVESKKDSVVFVEVTFPSEDKDSV</sequence>
<keyword evidence="3" id="KW-1185">Reference proteome</keyword>